<dbReference type="GO" id="GO:0005886">
    <property type="term" value="C:plasma membrane"/>
    <property type="evidence" value="ECO:0007669"/>
    <property type="project" value="TreeGrafter"/>
</dbReference>
<dbReference type="PANTHER" id="PTHR10671">
    <property type="entry name" value="EPITHELIAL MEMBRANE PROTEIN-RELATED"/>
    <property type="match status" value="1"/>
</dbReference>
<accession>A0A1S3ESJ9</accession>
<organism evidence="7 8">
    <name type="scientific">Dipodomys ordii</name>
    <name type="common">Ord's kangaroo rat</name>
    <dbReference type="NCBI Taxonomy" id="10020"/>
    <lineage>
        <taxon>Eukaryota</taxon>
        <taxon>Metazoa</taxon>
        <taxon>Chordata</taxon>
        <taxon>Craniata</taxon>
        <taxon>Vertebrata</taxon>
        <taxon>Euteleostomi</taxon>
        <taxon>Mammalia</taxon>
        <taxon>Eutheria</taxon>
        <taxon>Euarchontoglires</taxon>
        <taxon>Glires</taxon>
        <taxon>Rodentia</taxon>
        <taxon>Castorimorpha</taxon>
        <taxon>Heteromyidae</taxon>
        <taxon>Dipodomyinae</taxon>
        <taxon>Dipodomys</taxon>
    </lineage>
</organism>
<comment type="subcellular location">
    <subcellularLocation>
        <location evidence="1">Membrane</location>
        <topology evidence="1">Multi-pass membrane protein</topology>
    </subcellularLocation>
</comment>
<evidence type="ECO:0000256" key="1">
    <source>
        <dbReference type="ARBA" id="ARBA00004141"/>
    </source>
</evidence>
<dbReference type="Proteomes" id="UP000081671">
    <property type="component" value="Unplaced"/>
</dbReference>
<dbReference type="FunCoup" id="A0A1S3ESJ9">
    <property type="interactions" value="306"/>
</dbReference>
<gene>
    <name evidence="8" type="primary">Tmem202</name>
</gene>
<evidence type="ECO:0000313" key="8">
    <source>
        <dbReference type="RefSeq" id="XP_012867371.1"/>
    </source>
</evidence>
<feature type="transmembrane region" description="Helical" evidence="6">
    <location>
        <begin position="196"/>
        <end position="215"/>
    </location>
</feature>
<feature type="compositionally biased region" description="Low complexity" evidence="5">
    <location>
        <begin position="339"/>
        <end position="351"/>
    </location>
</feature>
<evidence type="ECO:0000256" key="2">
    <source>
        <dbReference type="ARBA" id="ARBA00022692"/>
    </source>
</evidence>
<dbReference type="RefSeq" id="XP_012867371.1">
    <property type="nucleotide sequence ID" value="XM_013011917.1"/>
</dbReference>
<evidence type="ECO:0000313" key="7">
    <source>
        <dbReference type="Proteomes" id="UP000081671"/>
    </source>
</evidence>
<evidence type="ECO:0000256" key="3">
    <source>
        <dbReference type="ARBA" id="ARBA00022989"/>
    </source>
</evidence>
<name>A0A1S3ESJ9_DIPOR</name>
<dbReference type="OrthoDB" id="9446743at2759"/>
<dbReference type="GeneID" id="105982343"/>
<dbReference type="KEGG" id="dord:105982343"/>
<dbReference type="InParanoid" id="A0A1S3ESJ9"/>
<evidence type="ECO:0000256" key="6">
    <source>
        <dbReference type="SAM" id="Phobius"/>
    </source>
</evidence>
<dbReference type="AlphaFoldDB" id="A0A1S3ESJ9"/>
<feature type="transmembrane region" description="Helical" evidence="6">
    <location>
        <begin position="117"/>
        <end position="136"/>
    </location>
</feature>
<evidence type="ECO:0000256" key="5">
    <source>
        <dbReference type="SAM" id="MobiDB-lite"/>
    </source>
</evidence>
<feature type="transmembrane region" description="Helical" evidence="6">
    <location>
        <begin position="156"/>
        <end position="176"/>
    </location>
</feature>
<protein>
    <submittedName>
        <fullName evidence="8">Transmembrane protein 202</fullName>
    </submittedName>
</protein>
<dbReference type="InterPro" id="IPR050579">
    <property type="entry name" value="PMP-22/EMP/MP20-like"/>
</dbReference>
<feature type="compositionally biased region" description="Polar residues" evidence="5">
    <location>
        <begin position="299"/>
        <end position="312"/>
    </location>
</feature>
<dbReference type="CTD" id="338949"/>
<proteinExistence type="predicted"/>
<feature type="region of interest" description="Disordered" evidence="5">
    <location>
        <begin position="276"/>
        <end position="377"/>
    </location>
</feature>
<keyword evidence="7" id="KW-1185">Reference proteome</keyword>
<feature type="transmembrane region" description="Helical" evidence="6">
    <location>
        <begin position="54"/>
        <end position="78"/>
    </location>
</feature>
<dbReference type="PANTHER" id="PTHR10671:SF42">
    <property type="entry name" value="TRANSMEMBRANE PROTEIN 202"/>
    <property type="match status" value="1"/>
</dbReference>
<keyword evidence="2 6" id="KW-0812">Transmembrane</keyword>
<reference evidence="8" key="1">
    <citation type="submission" date="2025-08" db="UniProtKB">
        <authorList>
            <consortium name="RefSeq"/>
        </authorList>
    </citation>
    <scope>IDENTIFICATION</scope>
    <source>
        <tissue evidence="8">Kidney</tissue>
    </source>
</reference>
<keyword evidence="4 6" id="KW-0472">Membrane</keyword>
<sequence>MERKEQILTFHNPQAPKMKGNRNYLRPTLPINEEPNASMPHEKQRYHMDRTSTYIRMFCGSLCGLSLLMVLCTCPLSWVEFLVTKTGLQLYAGLWTICKHEMCWSHTPKPPYYLQSSRVFCLISVFAILFALGWLFSSCFHGRESMITNLDMKESLLSFLTAFCLFLCLYLFLAQVHWHRTDVMESNFLWPYYLNWWSTILYVCAGIISFLNYVISQYLPSEENFTVIPTEKSRLGFGPVTTVSLAEDKAQASEVELPDEEPPRCHDVTIYLNPSARSKPVGSSHALHLSHGRRVPRTTAASPVSSSTGNRNFSSASGGFRERRRGGREAPAPPERRAALPLGGRARAGSLTARGRNQLRGGPGAPLPAPRRPRPLHVKGLRTSTCSQSHHGPECEGKRFPRAAFAAAVLRGTPPAEPWGLPTLHAGAAGRGAMTHRGVT</sequence>
<evidence type="ECO:0000256" key="4">
    <source>
        <dbReference type="ARBA" id="ARBA00023136"/>
    </source>
</evidence>
<keyword evidence="3 6" id="KW-1133">Transmembrane helix</keyword>